<reference evidence="18 19" key="1">
    <citation type="submission" date="2020-01" db="EMBL/GenBank/DDBJ databases">
        <title>Polyphasic characterisation and genomic insights into a novel alkali tolerant bacterium VR-M41.</title>
        <authorList>
            <person name="Vemuluri V.R."/>
        </authorList>
    </citation>
    <scope>NUCLEOTIDE SEQUENCE [LARGE SCALE GENOMIC DNA]</scope>
    <source>
        <strain evidence="18 19">VR-M41</strain>
    </source>
</reference>
<evidence type="ECO:0000256" key="7">
    <source>
        <dbReference type="ARBA" id="ARBA00022801"/>
    </source>
</evidence>
<evidence type="ECO:0000256" key="5">
    <source>
        <dbReference type="ARBA" id="ARBA00022763"/>
    </source>
</evidence>
<feature type="domain" description="Formamidopyrimidine-DNA glycosylase catalytic" evidence="17">
    <location>
        <begin position="2"/>
        <end position="115"/>
    </location>
</feature>
<dbReference type="GO" id="GO:0008534">
    <property type="term" value="F:oxidized purine nucleobase lesion DNA N-glycosylase activity"/>
    <property type="evidence" value="ECO:0007669"/>
    <property type="project" value="UniProtKB-EC"/>
</dbReference>
<dbReference type="SMART" id="SM01232">
    <property type="entry name" value="H2TH"/>
    <property type="match status" value="1"/>
</dbReference>
<dbReference type="PROSITE" id="PS51068">
    <property type="entry name" value="FPG_CAT"/>
    <property type="match status" value="1"/>
</dbReference>
<dbReference type="HAMAP" id="MF_00103">
    <property type="entry name" value="Fapy_DNA_glycosyl"/>
    <property type="match status" value="1"/>
</dbReference>
<organism evidence="18 19">
    <name type="scientific">Saccharibacillus alkalitolerans</name>
    <dbReference type="NCBI Taxonomy" id="2705290"/>
    <lineage>
        <taxon>Bacteria</taxon>
        <taxon>Bacillati</taxon>
        <taxon>Bacillota</taxon>
        <taxon>Bacilli</taxon>
        <taxon>Bacillales</taxon>
        <taxon>Paenibacillaceae</taxon>
        <taxon>Saccharibacillus</taxon>
    </lineage>
</organism>
<dbReference type="InterPro" id="IPR035937">
    <property type="entry name" value="FPG_N"/>
</dbReference>
<proteinExistence type="inferred from homology"/>
<comment type="catalytic activity">
    <reaction evidence="14 15">
        <text>2'-deoxyribonucleotide-(2'-deoxyribose 5'-phosphate)-2'-deoxyribonucleotide-DNA = a 3'-end 2'-deoxyribonucleotide-(2,3-dehydro-2,3-deoxyribose 5'-phosphate)-DNA + a 5'-end 5'-phospho-2'-deoxyribonucleoside-DNA + H(+)</text>
        <dbReference type="Rhea" id="RHEA:66592"/>
        <dbReference type="Rhea" id="RHEA-COMP:13180"/>
        <dbReference type="Rhea" id="RHEA-COMP:16897"/>
        <dbReference type="Rhea" id="RHEA-COMP:17067"/>
        <dbReference type="ChEBI" id="CHEBI:15378"/>
        <dbReference type="ChEBI" id="CHEBI:136412"/>
        <dbReference type="ChEBI" id="CHEBI:157695"/>
        <dbReference type="ChEBI" id="CHEBI:167181"/>
        <dbReference type="EC" id="4.2.99.18"/>
    </reaction>
</comment>
<evidence type="ECO:0000256" key="11">
    <source>
        <dbReference type="ARBA" id="ARBA00023239"/>
    </source>
</evidence>
<evidence type="ECO:0000313" key="18">
    <source>
        <dbReference type="EMBL" id="NGZ75799.1"/>
    </source>
</evidence>
<dbReference type="InterPro" id="IPR015887">
    <property type="entry name" value="DNA_glyclase_Znf_dom_DNA_BS"/>
</dbReference>
<dbReference type="EC" id="3.2.2.23" evidence="15"/>
<evidence type="ECO:0000256" key="15">
    <source>
        <dbReference type="HAMAP-Rule" id="MF_00103"/>
    </source>
</evidence>
<dbReference type="Proteomes" id="UP000800303">
    <property type="component" value="Unassembled WGS sequence"/>
</dbReference>
<keyword evidence="4 15" id="KW-0479">Metal-binding</keyword>
<comment type="similarity">
    <text evidence="2 15">Belongs to the FPG family.</text>
</comment>
<dbReference type="RefSeq" id="WP_166274207.1">
    <property type="nucleotide sequence ID" value="NZ_JAAFGS010000003.1"/>
</dbReference>
<dbReference type="CDD" id="cd08966">
    <property type="entry name" value="EcFpg-like_N"/>
    <property type="match status" value="1"/>
</dbReference>
<sequence length="282" mass="31102">MPELPEVETVKRTLNTLVAGKTIERVTVSLPRIVRRPEDPALFAALLEGQTVRDIERSGKFLRFNLDGWVIVSHLRMEGRYGLYASGDSVEKHTHVIFHFTDGTELRYRDVRQFGTMDLLPAGEEFSGAPLHKLGLEPLSPAFTAQALEEKLAGKKTRLKTVLLNQEVVAGIGNIYVDETLFRAGLHPERAANSLTRTELERLHRCIVDILTEAVAAGGSSVKSYVNGQGESGSFQDQHRIYGRKGQPCRNCGTPIERIVVGGRGTHYCPECQKPGQGGTQA</sequence>
<evidence type="ECO:0000256" key="4">
    <source>
        <dbReference type="ARBA" id="ARBA00022723"/>
    </source>
</evidence>
<comment type="caution">
    <text evidence="18">The sequence shown here is derived from an EMBL/GenBank/DDBJ whole genome shotgun (WGS) entry which is preliminary data.</text>
</comment>
<keyword evidence="19" id="KW-1185">Reference proteome</keyword>
<keyword evidence="11 15" id="KW-0456">Lyase</keyword>
<gene>
    <name evidence="15 18" type="primary">mutM</name>
    <name evidence="15" type="synonym">fpg</name>
    <name evidence="18" type="ORF">GYN08_10745</name>
</gene>
<dbReference type="PROSITE" id="PS01242">
    <property type="entry name" value="ZF_FPG_1"/>
    <property type="match status" value="1"/>
</dbReference>
<evidence type="ECO:0000256" key="1">
    <source>
        <dbReference type="ARBA" id="ARBA00001668"/>
    </source>
</evidence>
<keyword evidence="9 15" id="KW-0238">DNA-binding</keyword>
<name>A0ABX0F733_9BACL</name>
<dbReference type="SMART" id="SM00898">
    <property type="entry name" value="Fapy_DNA_glyco"/>
    <property type="match status" value="1"/>
</dbReference>
<dbReference type="SUPFAM" id="SSF57716">
    <property type="entry name" value="Glucocorticoid receptor-like (DNA-binding domain)"/>
    <property type="match status" value="1"/>
</dbReference>
<dbReference type="InterPro" id="IPR010663">
    <property type="entry name" value="Znf_FPG/IleRS"/>
</dbReference>
<protein>
    <recommendedName>
        <fullName evidence="15">Formamidopyrimidine-DNA glycosylase</fullName>
        <shortName evidence="15">Fapy-DNA glycosylase</shortName>
        <ecNumber evidence="15">3.2.2.23</ecNumber>
    </recommendedName>
    <alternativeName>
        <fullName evidence="15">DNA-(apurinic or apyrimidinic site) lyase MutM</fullName>
        <shortName evidence="15">AP lyase MutM</shortName>
        <ecNumber evidence="15">4.2.99.18</ecNumber>
    </alternativeName>
</protein>
<evidence type="ECO:0000256" key="13">
    <source>
        <dbReference type="ARBA" id="ARBA00023295"/>
    </source>
</evidence>
<dbReference type="InterPro" id="IPR010979">
    <property type="entry name" value="Ribosomal_uS13-like_H2TH"/>
</dbReference>
<dbReference type="Pfam" id="PF01149">
    <property type="entry name" value="Fapy_DNA_glyco"/>
    <property type="match status" value="1"/>
</dbReference>
<evidence type="ECO:0000259" key="16">
    <source>
        <dbReference type="PROSITE" id="PS51066"/>
    </source>
</evidence>
<keyword evidence="12 15" id="KW-0511">Multifunctional enzyme</keyword>
<comment type="cofactor">
    <cofactor evidence="15">
        <name>Zn(2+)</name>
        <dbReference type="ChEBI" id="CHEBI:29105"/>
    </cofactor>
    <text evidence="15">Binds 1 zinc ion per subunit.</text>
</comment>
<feature type="active site" description="Proton donor" evidence="15">
    <location>
        <position position="3"/>
    </location>
</feature>
<dbReference type="NCBIfam" id="TIGR00577">
    <property type="entry name" value="fpg"/>
    <property type="match status" value="1"/>
</dbReference>
<feature type="binding site" evidence="15">
    <location>
        <position position="93"/>
    </location>
    <ligand>
        <name>DNA</name>
        <dbReference type="ChEBI" id="CHEBI:16991"/>
    </ligand>
</feature>
<evidence type="ECO:0000256" key="9">
    <source>
        <dbReference type="ARBA" id="ARBA00023125"/>
    </source>
</evidence>
<dbReference type="InterPro" id="IPR020629">
    <property type="entry name" value="FPG_Glyclase"/>
</dbReference>
<evidence type="ECO:0000256" key="12">
    <source>
        <dbReference type="ARBA" id="ARBA00023268"/>
    </source>
</evidence>
<feature type="active site" description="Schiff-base intermediate with DNA" evidence="15">
    <location>
        <position position="2"/>
    </location>
</feature>
<dbReference type="InterPro" id="IPR000214">
    <property type="entry name" value="Znf_DNA_glyclase/AP_lyase"/>
</dbReference>
<evidence type="ECO:0000256" key="2">
    <source>
        <dbReference type="ARBA" id="ARBA00009409"/>
    </source>
</evidence>
<dbReference type="InterPro" id="IPR015886">
    <property type="entry name" value="H2TH_FPG"/>
</dbReference>
<feature type="binding site" evidence="15">
    <location>
        <position position="112"/>
    </location>
    <ligand>
        <name>DNA</name>
        <dbReference type="ChEBI" id="CHEBI:16991"/>
    </ligand>
</feature>
<evidence type="ECO:0000256" key="10">
    <source>
        <dbReference type="ARBA" id="ARBA00023204"/>
    </source>
</evidence>
<evidence type="ECO:0000259" key="17">
    <source>
        <dbReference type="PROSITE" id="PS51068"/>
    </source>
</evidence>
<comment type="function">
    <text evidence="15">Involved in base excision repair of DNA damaged by oxidation or by mutagenic agents. Acts as DNA glycosylase that recognizes and removes damaged bases. Has a preference for oxidized purines, such as 7,8-dihydro-8-oxoguanine (8-oxoG). Has AP (apurinic/apyrimidinic) lyase activity and introduces nicks in the DNA strand. Cleaves the DNA backbone by beta-delta elimination to generate a single-strand break at the site of the removed base with both 3'- and 5'-phosphates.</text>
</comment>
<evidence type="ECO:0000256" key="6">
    <source>
        <dbReference type="ARBA" id="ARBA00022771"/>
    </source>
</evidence>
<comment type="subunit">
    <text evidence="3 15">Monomer.</text>
</comment>
<dbReference type="Pfam" id="PF06827">
    <property type="entry name" value="zf-FPG_IleRS"/>
    <property type="match status" value="1"/>
</dbReference>
<dbReference type="PANTHER" id="PTHR22993:SF9">
    <property type="entry name" value="FORMAMIDOPYRIMIDINE-DNA GLYCOSYLASE"/>
    <property type="match status" value="1"/>
</dbReference>
<dbReference type="Gene3D" id="1.10.8.50">
    <property type="match status" value="1"/>
</dbReference>
<keyword evidence="13 15" id="KW-0326">Glycosidase</keyword>
<dbReference type="NCBIfam" id="NF002211">
    <property type="entry name" value="PRK01103.1"/>
    <property type="match status" value="1"/>
</dbReference>
<dbReference type="InterPro" id="IPR012319">
    <property type="entry name" value="FPG_cat"/>
</dbReference>
<dbReference type="PANTHER" id="PTHR22993">
    <property type="entry name" value="FORMAMIDOPYRIMIDINE-DNA GLYCOSYLASE"/>
    <property type="match status" value="1"/>
</dbReference>
<comment type="catalytic activity">
    <reaction evidence="1 15">
        <text>Hydrolysis of DNA containing ring-opened 7-methylguanine residues, releasing 2,6-diamino-4-hydroxy-5-(N-methyl)formamidopyrimidine.</text>
        <dbReference type="EC" id="3.2.2.23"/>
    </reaction>
</comment>
<evidence type="ECO:0000313" key="19">
    <source>
        <dbReference type="Proteomes" id="UP000800303"/>
    </source>
</evidence>
<keyword evidence="5 15" id="KW-0227">DNA damage</keyword>
<keyword evidence="6 15" id="KW-0863">Zinc-finger</keyword>
<feature type="domain" description="FPG-type" evidence="16">
    <location>
        <begin position="240"/>
        <end position="274"/>
    </location>
</feature>
<keyword evidence="10 15" id="KW-0234">DNA repair</keyword>
<dbReference type="Gene3D" id="3.20.190.10">
    <property type="entry name" value="MutM-like, N-terminal"/>
    <property type="match status" value="1"/>
</dbReference>
<feature type="binding site" evidence="15">
    <location>
        <position position="155"/>
    </location>
    <ligand>
        <name>DNA</name>
        <dbReference type="ChEBI" id="CHEBI:16991"/>
    </ligand>
</feature>
<feature type="active site" description="Proton donor; for beta-elimination activity" evidence="15">
    <location>
        <position position="60"/>
    </location>
</feature>
<feature type="active site" description="Proton donor; for delta-elimination activity" evidence="15">
    <location>
        <position position="264"/>
    </location>
</feature>
<dbReference type="Pfam" id="PF06831">
    <property type="entry name" value="H2TH"/>
    <property type="match status" value="1"/>
</dbReference>
<evidence type="ECO:0000256" key="14">
    <source>
        <dbReference type="ARBA" id="ARBA00044632"/>
    </source>
</evidence>
<dbReference type="SUPFAM" id="SSF81624">
    <property type="entry name" value="N-terminal domain of MutM-like DNA repair proteins"/>
    <property type="match status" value="1"/>
</dbReference>
<dbReference type="PROSITE" id="PS51066">
    <property type="entry name" value="ZF_FPG_2"/>
    <property type="match status" value="1"/>
</dbReference>
<dbReference type="EMBL" id="JAAFGS010000003">
    <property type="protein sequence ID" value="NGZ75799.1"/>
    <property type="molecule type" value="Genomic_DNA"/>
</dbReference>
<dbReference type="SUPFAM" id="SSF46946">
    <property type="entry name" value="S13-like H2TH domain"/>
    <property type="match status" value="1"/>
</dbReference>
<dbReference type="EC" id="4.2.99.18" evidence="15"/>
<evidence type="ECO:0000256" key="8">
    <source>
        <dbReference type="ARBA" id="ARBA00022833"/>
    </source>
</evidence>
<evidence type="ECO:0000256" key="3">
    <source>
        <dbReference type="ARBA" id="ARBA00011245"/>
    </source>
</evidence>
<accession>A0ABX0F733</accession>
<keyword evidence="7 15" id="KW-0378">Hydrolase</keyword>
<keyword evidence="8 15" id="KW-0862">Zinc</keyword>